<organism evidence="1 3">
    <name type="scientific">Jejuia pallidilutea</name>
    <dbReference type="NCBI Taxonomy" id="504487"/>
    <lineage>
        <taxon>Bacteria</taxon>
        <taxon>Pseudomonadati</taxon>
        <taxon>Bacteroidota</taxon>
        <taxon>Flavobacteriia</taxon>
        <taxon>Flavobacteriales</taxon>
        <taxon>Flavobacteriaceae</taxon>
        <taxon>Jejuia</taxon>
    </lineage>
</organism>
<evidence type="ECO:0000313" key="4">
    <source>
        <dbReference type="Proteomes" id="UP000029646"/>
    </source>
</evidence>
<gene>
    <name evidence="1" type="ORF">JCM19301_3695</name>
    <name evidence="2" type="ORF">JCM19302_4017</name>
</gene>
<comment type="caution">
    <text evidence="1">The sequence shown here is derived from an EMBL/GenBank/DDBJ whole genome shotgun (WGS) entry which is preliminary data.</text>
</comment>
<sequence length="46" mass="5219">MKVSQMLVNDAKLQTANKGDSVTIPLEFRIRPSDKLYKIVENKVEA</sequence>
<reference evidence="3 4" key="1">
    <citation type="journal article" date="2014" name="Genome Announc.">
        <title>Draft Genome Sequence of Marine Flavobacterium Jejuia pallidilutea Strain 11shimoA1 and Pigmentation Mutants.</title>
        <authorList>
            <person name="Takatani N."/>
            <person name="Nakanishi M."/>
            <person name="Meirelles P."/>
            <person name="Mino S."/>
            <person name="Suda W."/>
            <person name="Oshima K."/>
            <person name="Hattori M."/>
            <person name="Ohkuma M."/>
            <person name="Hosokawa M."/>
            <person name="Miyashita K."/>
            <person name="Thompson F.L."/>
            <person name="Niwa A."/>
            <person name="Sawabe T."/>
            <person name="Sawabe T."/>
        </authorList>
    </citation>
    <scope>NUCLEOTIDE SEQUENCE [LARGE SCALE GENOMIC DNA]</scope>
    <source>
        <strain evidence="1 3">JCM 19301</strain>
        <strain evidence="2">JCM 19302</strain>
        <strain evidence="4">JCM19302</strain>
    </source>
</reference>
<dbReference type="Proteomes" id="UP000029646">
    <property type="component" value="Unassembled WGS sequence"/>
</dbReference>
<dbReference type="AlphaFoldDB" id="A0A090VKE1"/>
<name>A0A090VKE1_9FLAO</name>
<dbReference type="EMBL" id="BBNS01000001">
    <property type="protein sequence ID" value="GAL69288.1"/>
    <property type="molecule type" value="Genomic_DNA"/>
</dbReference>
<proteinExistence type="predicted"/>
<dbReference type="EMBL" id="BBNR01000001">
    <property type="protein sequence ID" value="GAL65235.1"/>
    <property type="molecule type" value="Genomic_DNA"/>
</dbReference>
<evidence type="ECO:0000313" key="2">
    <source>
        <dbReference type="EMBL" id="GAL69288.1"/>
    </source>
</evidence>
<dbReference type="eggNOG" id="COG0826">
    <property type="taxonomic scope" value="Bacteria"/>
</dbReference>
<evidence type="ECO:0000313" key="1">
    <source>
        <dbReference type="EMBL" id="GAL65235.1"/>
    </source>
</evidence>
<dbReference type="Proteomes" id="UP000029641">
    <property type="component" value="Unassembled WGS sequence"/>
</dbReference>
<accession>A0A090VKE1</accession>
<evidence type="ECO:0000313" key="3">
    <source>
        <dbReference type="Proteomes" id="UP000029641"/>
    </source>
</evidence>
<protein>
    <submittedName>
        <fullName evidence="1">Uncharacterized protein</fullName>
    </submittedName>
</protein>